<dbReference type="SUPFAM" id="SSF49899">
    <property type="entry name" value="Concanavalin A-like lectins/glucanases"/>
    <property type="match status" value="1"/>
</dbReference>
<evidence type="ECO:0000256" key="1">
    <source>
        <dbReference type="SAM" id="MobiDB-lite"/>
    </source>
</evidence>
<keyword evidence="2" id="KW-0732">Signal</keyword>
<gene>
    <name evidence="3" type="ORF">BKK80_33145</name>
</gene>
<dbReference type="InterPro" id="IPR013320">
    <property type="entry name" value="ConA-like_dom_sf"/>
</dbReference>
<accession>A0ABM6FGK5</accession>
<evidence type="ECO:0000256" key="2">
    <source>
        <dbReference type="SAM" id="SignalP"/>
    </source>
</evidence>
<name>A0ABM6FGK5_9BURK</name>
<protein>
    <recommendedName>
        <fullName evidence="5">Nucleotide pyrophosphatase</fullName>
    </recommendedName>
</protein>
<dbReference type="SUPFAM" id="SSF53649">
    <property type="entry name" value="Alkaline phosphatase-like"/>
    <property type="match status" value="1"/>
</dbReference>
<feature type="signal peptide" evidence="2">
    <location>
        <begin position="1"/>
        <end position="19"/>
    </location>
</feature>
<evidence type="ECO:0008006" key="5">
    <source>
        <dbReference type="Google" id="ProtNLM"/>
    </source>
</evidence>
<organism evidence="3 4">
    <name type="scientific">Cupriavidus malaysiensis</name>
    <dbReference type="NCBI Taxonomy" id="367825"/>
    <lineage>
        <taxon>Bacteria</taxon>
        <taxon>Pseudomonadati</taxon>
        <taxon>Pseudomonadota</taxon>
        <taxon>Betaproteobacteria</taxon>
        <taxon>Burkholderiales</taxon>
        <taxon>Burkholderiaceae</taxon>
        <taxon>Cupriavidus</taxon>
    </lineage>
</organism>
<dbReference type="Gene3D" id="2.60.120.200">
    <property type="match status" value="1"/>
</dbReference>
<keyword evidence="4" id="KW-1185">Reference proteome</keyword>
<reference evidence="3 4" key="1">
    <citation type="submission" date="2016-10" db="EMBL/GenBank/DDBJ databases">
        <title>Complete genome sequences of three Cupriavidus strains isolated from various Malaysian environments.</title>
        <authorList>
            <person name="Abdullah A.A.-A."/>
            <person name="Shafie N.A.H."/>
            <person name="Lau N.S."/>
        </authorList>
    </citation>
    <scope>NUCLEOTIDE SEQUENCE [LARGE SCALE GENOMIC DNA]</scope>
    <source>
        <strain evidence="3 4">USMAA1020</strain>
    </source>
</reference>
<feature type="region of interest" description="Disordered" evidence="1">
    <location>
        <begin position="25"/>
        <end position="44"/>
    </location>
</feature>
<dbReference type="Proteomes" id="UP000177515">
    <property type="component" value="Chromosome 2"/>
</dbReference>
<proteinExistence type="predicted"/>
<sequence>MARLAGSLALAGLIGGALTACGSSDDKTASAELPVPGTGTPSASTTTLARRTLLVDLDGVTYDALRQGIASGQLPNLARLQPQLAYSGGVLNDVSQQPNLDAPGWATLLTGTWASRHRIFAIAPGQKPAVPTLFSLAKASGTSRTGAAVASAPLATLLAPDHAAGALDTLASCAQDATPDDCVTRNAIQMIGRGDYATVVAQYHSAEDVALNDGLASSQYAQALARLDAAVGTLLSETAKHADSQWLVVVASSHGLNANGRADGLPEVPQSAAFIAVNQDENNGQRGSTPALPATVAGLYRYASIADVTPTILAHLNKTPANPDYAMDGAQLIGAQPPTLAVQIAEDNTTRARAVLAWSAPASAAITLMRDGKEIAKLPAGTTTYTDPLADRAELQTGKYRFSYAVIAGTAARAVLTPQISYIKAQPPVPLAATLVNGLTVYYPFGQDPQLTAPVDALGHSTMGPWAADANGGAMTADPLGGHGLFIDTNIANAAGYDGYRLTPQSSSQDVVNSAVASGGAFSIGFWYKAPACSTNTVGEPIFSNKTGYATSGGTAGIIISMFGCGAEFNVADGSHRTDTNSPYIPFSENQWVYFALVVDVGGKTMSGYVFDPILGSQSQTHAFAAGMVAAALAGVNQSSEVGFGLGEDGTGKFYMAKNGQKAGSYNPSLATTDKPMQMAFSDLAMWNRALTQDELSSIFLSQKPLSGLLAK</sequence>
<dbReference type="PROSITE" id="PS51257">
    <property type="entry name" value="PROKAR_LIPOPROTEIN"/>
    <property type="match status" value="1"/>
</dbReference>
<dbReference type="EMBL" id="CP017755">
    <property type="protein sequence ID" value="AOZ11023.1"/>
    <property type="molecule type" value="Genomic_DNA"/>
</dbReference>
<dbReference type="Gene3D" id="3.40.720.10">
    <property type="entry name" value="Alkaline Phosphatase, subunit A"/>
    <property type="match status" value="2"/>
</dbReference>
<dbReference type="InterPro" id="IPR017850">
    <property type="entry name" value="Alkaline_phosphatase_core_sf"/>
</dbReference>
<evidence type="ECO:0000313" key="3">
    <source>
        <dbReference type="EMBL" id="AOZ11023.1"/>
    </source>
</evidence>
<feature type="chain" id="PRO_5047043199" description="Nucleotide pyrophosphatase" evidence="2">
    <location>
        <begin position="20"/>
        <end position="712"/>
    </location>
</feature>
<evidence type="ECO:0000313" key="4">
    <source>
        <dbReference type="Proteomes" id="UP000177515"/>
    </source>
</evidence>